<evidence type="ECO:0000313" key="3">
    <source>
        <dbReference type="Proteomes" id="UP000257143"/>
    </source>
</evidence>
<dbReference type="OrthoDB" id="9798761at2"/>
<organism evidence="2 3">
    <name type="scientific">Oceanobacillus arenosus</name>
    <dbReference type="NCBI Taxonomy" id="1229153"/>
    <lineage>
        <taxon>Bacteria</taxon>
        <taxon>Bacillati</taxon>
        <taxon>Bacillota</taxon>
        <taxon>Bacilli</taxon>
        <taxon>Bacillales</taxon>
        <taxon>Bacillaceae</taxon>
        <taxon>Oceanobacillus</taxon>
    </lineage>
</organism>
<comment type="caution">
    <text evidence="2">The sequence shown here is derived from an EMBL/GenBank/DDBJ whole genome shotgun (WGS) entry which is preliminary data.</text>
</comment>
<reference evidence="3" key="1">
    <citation type="submission" date="2017-11" db="EMBL/GenBank/DDBJ databases">
        <authorList>
            <person name="Zhu W."/>
        </authorList>
    </citation>
    <scope>NUCLEOTIDE SEQUENCE [LARGE SCALE GENOMIC DNA]</scope>
    <source>
        <strain evidence="3">CAU 1183</strain>
    </source>
</reference>
<accession>A0A3D8PN34</accession>
<evidence type="ECO:0000259" key="1">
    <source>
        <dbReference type="Pfam" id="PF03235"/>
    </source>
</evidence>
<evidence type="ECO:0000313" key="2">
    <source>
        <dbReference type="EMBL" id="RDW17510.1"/>
    </source>
</evidence>
<dbReference type="InterPro" id="IPR004919">
    <property type="entry name" value="GmrSD_N"/>
</dbReference>
<dbReference type="EMBL" id="PIOC01000019">
    <property type="protein sequence ID" value="RDW17510.1"/>
    <property type="molecule type" value="Genomic_DNA"/>
</dbReference>
<name>A0A3D8PN34_9BACI</name>
<feature type="domain" description="GmrSD restriction endonucleases N-terminal" evidence="1">
    <location>
        <begin position="23"/>
        <end position="57"/>
    </location>
</feature>
<proteinExistence type="predicted"/>
<dbReference type="Pfam" id="PF03235">
    <property type="entry name" value="GmrSD_N"/>
    <property type="match status" value="1"/>
</dbReference>
<protein>
    <recommendedName>
        <fullName evidence="1">GmrSD restriction endonucleases N-terminal domain-containing protein</fullName>
    </recommendedName>
</protein>
<dbReference type="AlphaFoldDB" id="A0A3D8PN34"/>
<gene>
    <name evidence="2" type="ORF">CWR48_13370</name>
</gene>
<dbReference type="Proteomes" id="UP000257143">
    <property type="component" value="Unassembled WGS sequence"/>
</dbReference>
<keyword evidence="3" id="KW-1185">Reference proteome</keyword>
<sequence length="74" mass="8730">MSNYNVNNSTVSILLGWIEEDIVAIPEIQRPFVWKSSKVRDLLDSLYKERPWGQVCGAPQKLEYKFNFWGVYYV</sequence>